<name>A0A4Q2DRD8_9AGAR</name>
<dbReference type="AlphaFoldDB" id="A0A4Q2DRD8"/>
<feature type="region of interest" description="Disordered" evidence="8">
    <location>
        <begin position="1"/>
        <end position="22"/>
    </location>
</feature>
<organism evidence="10 11">
    <name type="scientific">Candolleomyces aberdarensis</name>
    <dbReference type="NCBI Taxonomy" id="2316362"/>
    <lineage>
        <taxon>Eukaryota</taxon>
        <taxon>Fungi</taxon>
        <taxon>Dikarya</taxon>
        <taxon>Basidiomycota</taxon>
        <taxon>Agaricomycotina</taxon>
        <taxon>Agaricomycetes</taxon>
        <taxon>Agaricomycetidae</taxon>
        <taxon>Agaricales</taxon>
        <taxon>Agaricineae</taxon>
        <taxon>Psathyrellaceae</taxon>
        <taxon>Candolleomyces</taxon>
    </lineage>
</organism>
<evidence type="ECO:0008006" key="12">
    <source>
        <dbReference type="Google" id="ProtNLM"/>
    </source>
</evidence>
<evidence type="ECO:0000256" key="4">
    <source>
        <dbReference type="ARBA" id="ARBA00022692"/>
    </source>
</evidence>
<protein>
    <recommendedName>
        <fullName evidence="12">Glycosylphosphatidylinositol anchor biosynthesis protein 11</fullName>
    </recommendedName>
</protein>
<dbReference type="EMBL" id="SDEE01000061">
    <property type="protein sequence ID" value="RXW22759.1"/>
    <property type="molecule type" value="Genomic_DNA"/>
</dbReference>
<dbReference type="Pfam" id="PF06699">
    <property type="entry name" value="PIG-F"/>
    <property type="match status" value="1"/>
</dbReference>
<keyword evidence="3" id="KW-0337">GPI-anchor biosynthesis</keyword>
<comment type="caution">
    <text evidence="10">The sequence shown here is derived from an EMBL/GenBank/DDBJ whole genome shotgun (WGS) entry which is preliminary data.</text>
</comment>
<proteinExistence type="predicted"/>
<reference evidence="10 11" key="1">
    <citation type="submission" date="2019-01" db="EMBL/GenBank/DDBJ databases">
        <title>Draft genome sequence of Psathyrella aberdarensis IHI B618.</title>
        <authorList>
            <person name="Buettner E."/>
            <person name="Kellner H."/>
        </authorList>
    </citation>
    <scope>NUCLEOTIDE SEQUENCE [LARGE SCALE GENOMIC DNA]</scope>
    <source>
        <strain evidence="10 11">IHI B618</strain>
    </source>
</reference>
<keyword evidence="7 9" id="KW-0472">Membrane</keyword>
<comment type="subcellular location">
    <subcellularLocation>
        <location evidence="1">Endoplasmic reticulum membrane</location>
        <topology evidence="1">Multi-pass membrane protein</topology>
    </subcellularLocation>
</comment>
<evidence type="ECO:0000256" key="1">
    <source>
        <dbReference type="ARBA" id="ARBA00004477"/>
    </source>
</evidence>
<evidence type="ECO:0000256" key="7">
    <source>
        <dbReference type="ARBA" id="ARBA00023136"/>
    </source>
</evidence>
<feature type="transmembrane region" description="Helical" evidence="9">
    <location>
        <begin position="261"/>
        <end position="282"/>
    </location>
</feature>
<dbReference type="OrthoDB" id="17366at2759"/>
<dbReference type="Proteomes" id="UP000290288">
    <property type="component" value="Unassembled WGS sequence"/>
</dbReference>
<keyword evidence="4 9" id="KW-0812">Transmembrane</keyword>
<keyword evidence="5" id="KW-0256">Endoplasmic reticulum</keyword>
<evidence type="ECO:0000256" key="5">
    <source>
        <dbReference type="ARBA" id="ARBA00022824"/>
    </source>
</evidence>
<dbReference type="UniPathway" id="UPA00196"/>
<evidence type="ECO:0000256" key="3">
    <source>
        <dbReference type="ARBA" id="ARBA00022502"/>
    </source>
</evidence>
<feature type="transmembrane region" description="Helical" evidence="9">
    <location>
        <begin position="141"/>
        <end position="162"/>
    </location>
</feature>
<feature type="transmembrane region" description="Helical" evidence="9">
    <location>
        <begin position="227"/>
        <end position="249"/>
    </location>
</feature>
<evidence type="ECO:0000313" key="10">
    <source>
        <dbReference type="EMBL" id="RXW22759.1"/>
    </source>
</evidence>
<gene>
    <name evidence="10" type="ORF">EST38_g3084</name>
</gene>
<dbReference type="GO" id="GO:0006506">
    <property type="term" value="P:GPI anchor biosynthetic process"/>
    <property type="evidence" value="ECO:0007669"/>
    <property type="project" value="UniProtKB-UniPathway"/>
</dbReference>
<sequence length="286" mass="31418">MPRTSKPTKGELEAKKHAAEANQTPGRLSLPGYISMVGVHCTLLAFAGLFLPKTATLQELARYDADSTVLSSLDRPQNPFLDDLTRSPTVTLFSLCAGALILQTWWAVWLKRSWISTVTHDSLEDKLRETYPSVGKRAQELARALGVLLLSSVLLHFILILFGAPIASMIAKTYLLALLMSILTVFPPAYILGSPAWSNDSASLVRRWTWVRLFAEFSPRNAAERALVYPFLGVFLGAWAGIIPIALDWDRPWQAWPLTPAYGALFGYTISSIAAVTVDAVLSGPF</sequence>
<keyword evidence="6 9" id="KW-1133">Transmembrane helix</keyword>
<feature type="transmembrane region" description="Helical" evidence="9">
    <location>
        <begin position="33"/>
        <end position="52"/>
    </location>
</feature>
<feature type="compositionally biased region" description="Basic and acidic residues" evidence="8">
    <location>
        <begin position="8"/>
        <end position="19"/>
    </location>
</feature>
<dbReference type="STRING" id="2316362.A0A4Q2DRD8"/>
<evidence type="ECO:0000256" key="2">
    <source>
        <dbReference type="ARBA" id="ARBA00004687"/>
    </source>
</evidence>
<evidence type="ECO:0000256" key="8">
    <source>
        <dbReference type="SAM" id="MobiDB-lite"/>
    </source>
</evidence>
<comment type="pathway">
    <text evidence="2">Glycolipid biosynthesis; glycosylphosphatidylinositol-anchor biosynthesis.</text>
</comment>
<feature type="transmembrane region" description="Helical" evidence="9">
    <location>
        <begin position="174"/>
        <end position="193"/>
    </location>
</feature>
<keyword evidence="11" id="KW-1185">Reference proteome</keyword>
<accession>A0A4Q2DRD8</accession>
<evidence type="ECO:0000256" key="9">
    <source>
        <dbReference type="SAM" id="Phobius"/>
    </source>
</evidence>
<evidence type="ECO:0000313" key="11">
    <source>
        <dbReference type="Proteomes" id="UP000290288"/>
    </source>
</evidence>
<feature type="transmembrane region" description="Helical" evidence="9">
    <location>
        <begin position="90"/>
        <end position="108"/>
    </location>
</feature>
<dbReference type="InterPro" id="IPR009580">
    <property type="entry name" value="GPI_biosynthesis_protein_Pig-F"/>
</dbReference>
<evidence type="ECO:0000256" key="6">
    <source>
        <dbReference type="ARBA" id="ARBA00022989"/>
    </source>
</evidence>
<dbReference type="GO" id="GO:0005789">
    <property type="term" value="C:endoplasmic reticulum membrane"/>
    <property type="evidence" value="ECO:0007669"/>
    <property type="project" value="UniProtKB-SubCell"/>
</dbReference>